<protein>
    <recommendedName>
        <fullName evidence="2">F-box domain-containing protein</fullName>
    </recommendedName>
</protein>
<dbReference type="PROSITE" id="PS50181">
    <property type="entry name" value="FBOX"/>
    <property type="match status" value="1"/>
</dbReference>
<feature type="transmembrane region" description="Helical" evidence="1">
    <location>
        <begin position="182"/>
        <end position="209"/>
    </location>
</feature>
<keyword evidence="1" id="KW-0812">Transmembrane</keyword>
<evidence type="ECO:0000256" key="1">
    <source>
        <dbReference type="SAM" id="Phobius"/>
    </source>
</evidence>
<dbReference type="CDD" id="cd09917">
    <property type="entry name" value="F-box_SF"/>
    <property type="match status" value="1"/>
</dbReference>
<dbReference type="SUPFAM" id="SSF81383">
    <property type="entry name" value="F-box domain"/>
    <property type="match status" value="1"/>
</dbReference>
<reference evidence="3" key="1">
    <citation type="submission" date="2020-05" db="EMBL/GenBank/DDBJ databases">
        <title>Mycena genomes resolve the evolution of fungal bioluminescence.</title>
        <authorList>
            <person name="Tsai I.J."/>
        </authorList>
    </citation>
    <scope>NUCLEOTIDE SEQUENCE</scope>
    <source>
        <strain evidence="3">160909Yilan</strain>
    </source>
</reference>
<dbReference type="InterPro" id="IPR001810">
    <property type="entry name" value="F-box_dom"/>
</dbReference>
<dbReference type="InterPro" id="IPR036047">
    <property type="entry name" value="F-box-like_dom_sf"/>
</dbReference>
<accession>A0A8H6YHU5</accession>
<comment type="caution">
    <text evidence="3">The sequence shown here is derived from an EMBL/GenBank/DDBJ whole genome shotgun (WGS) entry which is preliminary data.</text>
</comment>
<keyword evidence="1" id="KW-1133">Transmembrane helix</keyword>
<dbReference type="AlphaFoldDB" id="A0A8H6YHU5"/>
<organism evidence="3 4">
    <name type="scientific">Mycena sanguinolenta</name>
    <dbReference type="NCBI Taxonomy" id="230812"/>
    <lineage>
        <taxon>Eukaryota</taxon>
        <taxon>Fungi</taxon>
        <taxon>Dikarya</taxon>
        <taxon>Basidiomycota</taxon>
        <taxon>Agaricomycotina</taxon>
        <taxon>Agaricomycetes</taxon>
        <taxon>Agaricomycetidae</taxon>
        <taxon>Agaricales</taxon>
        <taxon>Marasmiineae</taxon>
        <taxon>Mycenaceae</taxon>
        <taxon>Mycena</taxon>
    </lineage>
</organism>
<feature type="domain" description="F-box" evidence="2">
    <location>
        <begin position="1"/>
        <end position="33"/>
    </location>
</feature>
<name>A0A8H6YHU5_9AGAR</name>
<evidence type="ECO:0000313" key="4">
    <source>
        <dbReference type="Proteomes" id="UP000623467"/>
    </source>
</evidence>
<sequence>MQLPNELILLVCSYMSNESLWALTQVSSRIRSITLLDFLARHHISKSDIKSGTITLRSHLFLILVIAHLHPIQTLTIAPDTSITLAPVRQVIRTWGGILSATSTIPEILVEPGSARYFTGHTIVLYFLAHIPQTDTRIVILIADGPDMHASRPRKTRPIRWQRIPSFAHSLEHLTPVPAINYLLAGILFFFIILICSFINCTSALVWLYRWFFGPAWDREARLRNDLWRHVGYGDHIRVQTTGTAFTFLTIWTLPPRSRSIRPVSGLGDDELSAAVSDINLNPLLSIWIEGEANIRQSDFHVFLHNHPDLKALGLRLNAIRPSSLRIPDASAITSIVSLSAPALYIPHLIPIAPLLTSISIDFHPTRAIRGAALNIPEYRRALDSVGSLAGTHALSLILSFPSDASNFPWLRLPNGDARTPEARLHRVTHLLVGGNLNGPAGFGAETLRALPRWIRLFPALKTVIIRPGRRQEAISTSEQQELLKAIAGACQGGEDAPV</sequence>
<evidence type="ECO:0000259" key="2">
    <source>
        <dbReference type="PROSITE" id="PS50181"/>
    </source>
</evidence>
<proteinExistence type="predicted"/>
<dbReference type="OrthoDB" id="3066714at2759"/>
<dbReference type="Proteomes" id="UP000623467">
    <property type="component" value="Unassembled WGS sequence"/>
</dbReference>
<dbReference type="Pfam" id="PF12937">
    <property type="entry name" value="F-box-like"/>
    <property type="match status" value="1"/>
</dbReference>
<keyword evidence="1" id="KW-0472">Membrane</keyword>
<keyword evidence="4" id="KW-1185">Reference proteome</keyword>
<gene>
    <name evidence="3" type="ORF">MSAN_01175600</name>
</gene>
<dbReference type="EMBL" id="JACAZH010000008">
    <property type="protein sequence ID" value="KAF7361425.1"/>
    <property type="molecule type" value="Genomic_DNA"/>
</dbReference>
<evidence type="ECO:0000313" key="3">
    <source>
        <dbReference type="EMBL" id="KAF7361425.1"/>
    </source>
</evidence>